<reference evidence="6" key="1">
    <citation type="submission" date="2019-06" db="EMBL/GenBank/DDBJ databases">
        <authorList>
            <person name="Zheng W."/>
        </authorList>
    </citation>
    <scope>NUCLEOTIDE SEQUENCE</scope>
    <source>
        <strain evidence="6">QDHG01</strain>
    </source>
</reference>
<feature type="region of interest" description="Disordered" evidence="3">
    <location>
        <begin position="116"/>
        <end position="141"/>
    </location>
</feature>
<dbReference type="AlphaFoldDB" id="A0A8J8P2Y7"/>
<dbReference type="SUPFAM" id="SSF52172">
    <property type="entry name" value="CheY-like"/>
    <property type="match status" value="1"/>
</dbReference>
<dbReference type="GO" id="GO:0016772">
    <property type="term" value="F:transferase activity, transferring phosphorus-containing groups"/>
    <property type="evidence" value="ECO:0007669"/>
    <property type="project" value="InterPro"/>
</dbReference>
<feature type="compositionally biased region" description="Polar residues" evidence="3">
    <location>
        <begin position="175"/>
        <end position="213"/>
    </location>
</feature>
<feature type="compositionally biased region" description="Polar residues" evidence="3">
    <location>
        <begin position="116"/>
        <end position="125"/>
    </location>
</feature>
<dbReference type="InterPro" id="IPR005467">
    <property type="entry name" value="His_kinase_dom"/>
</dbReference>
<name>A0A8J8P2Y7_HALGN</name>
<dbReference type="PRINTS" id="PR00344">
    <property type="entry name" value="BCTRLSENSOR"/>
</dbReference>
<evidence type="ECO:0008006" key="8">
    <source>
        <dbReference type="Google" id="ProtNLM"/>
    </source>
</evidence>
<dbReference type="Pfam" id="PF02518">
    <property type="entry name" value="HATPase_c"/>
    <property type="match status" value="1"/>
</dbReference>
<dbReference type="InterPro" id="IPR011006">
    <property type="entry name" value="CheY-like_superfamily"/>
</dbReference>
<dbReference type="InterPro" id="IPR003594">
    <property type="entry name" value="HATPase_dom"/>
</dbReference>
<dbReference type="PANTHER" id="PTHR43719:SF28">
    <property type="entry name" value="PEROXIDE STRESS-ACTIVATED HISTIDINE KINASE MAK1-RELATED"/>
    <property type="match status" value="1"/>
</dbReference>
<protein>
    <recommendedName>
        <fullName evidence="8">Response regulator</fullName>
    </recommendedName>
</protein>
<comment type="caution">
    <text evidence="6">The sequence shown here is derived from an EMBL/GenBank/DDBJ whole genome shotgun (WGS) entry which is preliminary data.</text>
</comment>
<feature type="domain" description="Histidine kinase" evidence="4">
    <location>
        <begin position="1"/>
        <end position="49"/>
    </location>
</feature>
<dbReference type="InterPro" id="IPR036890">
    <property type="entry name" value="HATPase_C_sf"/>
</dbReference>
<dbReference type="OrthoDB" id="10249433at2759"/>
<evidence type="ECO:0000256" key="3">
    <source>
        <dbReference type="SAM" id="MobiDB-lite"/>
    </source>
</evidence>
<dbReference type="SUPFAM" id="SSF55874">
    <property type="entry name" value="ATPase domain of HSP90 chaperone/DNA topoisomerase II/histidine kinase"/>
    <property type="match status" value="1"/>
</dbReference>
<keyword evidence="7" id="KW-1185">Reference proteome</keyword>
<dbReference type="Pfam" id="PF00072">
    <property type="entry name" value="Response_reg"/>
    <property type="match status" value="1"/>
</dbReference>
<evidence type="ECO:0000256" key="2">
    <source>
        <dbReference type="PROSITE-ProRule" id="PRU00169"/>
    </source>
</evidence>
<gene>
    <name evidence="6" type="ORF">FGO68_gene1071</name>
</gene>
<dbReference type="EMBL" id="RRYP01002173">
    <property type="protein sequence ID" value="TNV85080.1"/>
    <property type="molecule type" value="Genomic_DNA"/>
</dbReference>
<dbReference type="Gene3D" id="3.30.565.10">
    <property type="entry name" value="Histidine kinase-like ATPase, C-terminal domain"/>
    <property type="match status" value="1"/>
</dbReference>
<evidence type="ECO:0000259" key="5">
    <source>
        <dbReference type="PROSITE" id="PS50110"/>
    </source>
</evidence>
<dbReference type="PROSITE" id="PS50109">
    <property type="entry name" value="HIS_KIN"/>
    <property type="match status" value="1"/>
</dbReference>
<dbReference type="InterPro" id="IPR001789">
    <property type="entry name" value="Sig_transdc_resp-reg_receiver"/>
</dbReference>
<dbReference type="InterPro" id="IPR050956">
    <property type="entry name" value="2C_system_His_kinase"/>
</dbReference>
<evidence type="ECO:0000256" key="1">
    <source>
        <dbReference type="ARBA" id="ARBA00022553"/>
    </source>
</evidence>
<feature type="region of interest" description="Disordered" evidence="3">
    <location>
        <begin position="161"/>
        <end position="214"/>
    </location>
</feature>
<evidence type="ECO:0000313" key="7">
    <source>
        <dbReference type="Proteomes" id="UP000785679"/>
    </source>
</evidence>
<evidence type="ECO:0000313" key="6">
    <source>
        <dbReference type="EMBL" id="TNV85080.1"/>
    </source>
</evidence>
<organism evidence="6 7">
    <name type="scientific">Halteria grandinella</name>
    <dbReference type="NCBI Taxonomy" id="5974"/>
    <lineage>
        <taxon>Eukaryota</taxon>
        <taxon>Sar</taxon>
        <taxon>Alveolata</taxon>
        <taxon>Ciliophora</taxon>
        <taxon>Intramacronucleata</taxon>
        <taxon>Spirotrichea</taxon>
        <taxon>Stichotrichia</taxon>
        <taxon>Sporadotrichida</taxon>
        <taxon>Halteriidae</taxon>
        <taxon>Halteria</taxon>
    </lineage>
</organism>
<accession>A0A8J8P2Y7</accession>
<evidence type="ECO:0000259" key="4">
    <source>
        <dbReference type="PROSITE" id="PS50109"/>
    </source>
</evidence>
<dbReference type="SMART" id="SM00448">
    <property type="entry name" value="REC"/>
    <property type="match status" value="1"/>
</dbReference>
<dbReference type="GO" id="GO:0000160">
    <property type="term" value="P:phosphorelay signal transduction system"/>
    <property type="evidence" value="ECO:0007669"/>
    <property type="project" value="InterPro"/>
</dbReference>
<dbReference type="CDD" id="cd17546">
    <property type="entry name" value="REC_hyHK_CKI1_RcsC-like"/>
    <property type="match status" value="1"/>
</dbReference>
<feature type="compositionally biased region" description="Basic residues" evidence="3">
    <location>
        <begin position="161"/>
        <end position="174"/>
    </location>
</feature>
<dbReference type="Proteomes" id="UP000785679">
    <property type="component" value="Unassembled WGS sequence"/>
</dbReference>
<sequence>MRYRELNQEGVGLGLTISKNLALALGGDISVESKVGEGTTFSVYIPAINIRAQVPLLLSTPSQRIQSSFRHINLNESTLVIEMMRVENFNLLKNLYLKESDRLATNLGEIKLSQQDSKSTLNLQNRGKKAHSIKIKQSFSEDRVKEQQSISDEEYCDNFRGLKKDRRSGKKRPNIRQSAFSSQNDRGDSSNRSMRSSRQFGESDGQQPQSICLTSRKEKKFFNKNRERYPFRALLVDDEPFNLMVLDGFLHMIIPDTDIILEVFQAMNGQRALEIIHEQFSKGHPIDAIFTDQKMPVMGGSALAKIIRQQEQKGEIENKIPIILVSGEVLYPKMNDYILNGQVVKLFDHALLKPFTVDHLKDIVSLILAQQ</sequence>
<proteinExistence type="predicted"/>
<dbReference type="InterPro" id="IPR004358">
    <property type="entry name" value="Sig_transdc_His_kin-like_C"/>
</dbReference>
<feature type="modified residue" description="4-aspartylphosphate" evidence="2">
    <location>
        <position position="292"/>
    </location>
</feature>
<keyword evidence="1 2" id="KW-0597">Phosphoprotein</keyword>
<feature type="domain" description="Response regulatory" evidence="5">
    <location>
        <begin position="232"/>
        <end position="368"/>
    </location>
</feature>
<dbReference type="PROSITE" id="PS50110">
    <property type="entry name" value="RESPONSE_REGULATORY"/>
    <property type="match status" value="1"/>
</dbReference>
<dbReference type="PANTHER" id="PTHR43719">
    <property type="entry name" value="TWO-COMPONENT HISTIDINE KINASE"/>
    <property type="match status" value="1"/>
</dbReference>
<dbReference type="Gene3D" id="3.40.50.2300">
    <property type="match status" value="1"/>
</dbReference>